<dbReference type="PANTHER" id="PTHR19325">
    <property type="entry name" value="COMPLEMENT COMPONENT-RELATED SUSHI DOMAIN-CONTAINING"/>
    <property type="match status" value="1"/>
</dbReference>
<dbReference type="GeneID" id="20211234"/>
<evidence type="ECO:0000256" key="2">
    <source>
        <dbReference type="ARBA" id="ARBA00022737"/>
    </source>
</evidence>
<feature type="transmembrane region" description="Helical" evidence="6">
    <location>
        <begin position="525"/>
        <end position="545"/>
    </location>
</feature>
<name>T1FQY7_HELRO</name>
<evidence type="ECO:0000256" key="1">
    <source>
        <dbReference type="ARBA" id="ARBA00022659"/>
    </source>
</evidence>
<dbReference type="InterPro" id="IPR035976">
    <property type="entry name" value="Sushi/SCR/CCP_sf"/>
</dbReference>
<keyword evidence="4" id="KW-0325">Glycoprotein</keyword>
<organism evidence="9 10">
    <name type="scientific">Helobdella robusta</name>
    <name type="common">Californian leech</name>
    <dbReference type="NCBI Taxonomy" id="6412"/>
    <lineage>
        <taxon>Eukaryota</taxon>
        <taxon>Metazoa</taxon>
        <taxon>Spiralia</taxon>
        <taxon>Lophotrochozoa</taxon>
        <taxon>Annelida</taxon>
        <taxon>Clitellata</taxon>
        <taxon>Hirudinea</taxon>
        <taxon>Rhynchobdellida</taxon>
        <taxon>Glossiphoniidae</taxon>
        <taxon>Helobdella</taxon>
    </lineage>
</organism>
<dbReference type="CTD" id="20211234"/>
<proteinExistence type="predicted"/>
<dbReference type="EMBL" id="KB097495">
    <property type="protein sequence ID" value="ESN96658.1"/>
    <property type="molecule type" value="Genomic_DNA"/>
</dbReference>
<dbReference type="SUPFAM" id="SSF57535">
    <property type="entry name" value="Complement control module/SCR domain"/>
    <property type="match status" value="2"/>
</dbReference>
<reference evidence="10" key="1">
    <citation type="submission" date="2012-12" db="EMBL/GenBank/DDBJ databases">
        <authorList>
            <person name="Hellsten U."/>
            <person name="Grimwood J."/>
            <person name="Chapman J.A."/>
            <person name="Shapiro H."/>
            <person name="Aerts A."/>
            <person name="Otillar R.P."/>
            <person name="Terry A.Y."/>
            <person name="Boore J.L."/>
            <person name="Simakov O."/>
            <person name="Marletaz F."/>
            <person name="Cho S.-J."/>
            <person name="Edsinger-Gonzales E."/>
            <person name="Havlak P."/>
            <person name="Kuo D.-H."/>
            <person name="Larsson T."/>
            <person name="Lv J."/>
            <person name="Arendt D."/>
            <person name="Savage R."/>
            <person name="Osoegawa K."/>
            <person name="de Jong P."/>
            <person name="Lindberg D.R."/>
            <person name="Seaver E.C."/>
            <person name="Weisblat D.A."/>
            <person name="Putnam N.H."/>
            <person name="Grigoriev I.V."/>
            <person name="Rokhsar D.S."/>
        </authorList>
    </citation>
    <scope>NUCLEOTIDE SEQUENCE</scope>
</reference>
<accession>T1FQY7</accession>
<keyword evidence="3 5" id="KW-1015">Disulfide bond</keyword>
<gene>
    <name evidence="9" type="primary">20211234</name>
    <name evidence="8" type="ORF">HELRODRAFT_189328</name>
</gene>
<evidence type="ECO:0000256" key="3">
    <source>
        <dbReference type="ARBA" id="ARBA00023157"/>
    </source>
</evidence>
<dbReference type="RefSeq" id="XP_009025782.1">
    <property type="nucleotide sequence ID" value="XM_009027534.1"/>
</dbReference>
<dbReference type="KEGG" id="hro:HELRODRAFT_189328"/>
<feature type="domain" description="Sushi" evidence="7">
    <location>
        <begin position="158"/>
        <end position="228"/>
    </location>
</feature>
<dbReference type="HOGENOM" id="CLU_454386_0_0_1"/>
<dbReference type="PANTHER" id="PTHR19325:SF575">
    <property type="entry name" value="LOCOMOTION-RELATED PROTEIN HIKARU GENKI"/>
    <property type="match status" value="1"/>
</dbReference>
<feature type="domain" description="Sushi" evidence="7">
    <location>
        <begin position="97"/>
        <end position="157"/>
    </location>
</feature>
<protein>
    <recommendedName>
        <fullName evidence="7">Sushi domain-containing protein</fullName>
    </recommendedName>
</protein>
<dbReference type="CDD" id="cd00033">
    <property type="entry name" value="CCP"/>
    <property type="match status" value="2"/>
</dbReference>
<evidence type="ECO:0000313" key="10">
    <source>
        <dbReference type="Proteomes" id="UP000015101"/>
    </source>
</evidence>
<sequence>MTDCSCIRDSTILTETVSATCNANGSWSIQPPICYSRCKIPPPIGGSLEDMFVVGSYVDHGFNLTLKCDQGMVMEGEGILCYNGTWMSTVGCVKSTNSCDEVRPPELKDGYFKYHGTQHGETAKYFCYSGYRLEGPDTVTCYDGVWLGDMENTTCVLKLCEYPGTLENGDILLIGIKGQFTYRNYVKKVKQYDQIEYRCRKDFTLEGPEGSTCVDGVWSPKTIPTCQPRRHLQPAFERYRGIVPEQLTNETDIFYADATEVNSEKNIAVSLCDHTQQFNKSKRLTTRVKPLKVGCILLKTLKKLLARTKSPIHSNGGEVTNGFKDTNQTSPISIVDNINEHQHRDVDDKIVSNSNSGDYNKQHIVYTMKQLSDSRDNTSNPTSKCIAKCQLNGHSYAVVELTFNESLCHCINELHDVMMTSGCAAGGKRGEGGESGHNDGRDQRIVILNVYSACSQNRWGDKCERKCYCLLSPSSSSPSLSNADKNGFVDEDEDIETCRVLQAGVAFNKTMPNIYFIQHTRFKKVLVVLASVSLLILVFNITVYVQSRYVFLRKQEDREDYNREMGIILSDISKNYKQQVLKWSAVNPTPPNTATKETSAP</sequence>
<reference evidence="9" key="3">
    <citation type="submission" date="2015-06" db="UniProtKB">
        <authorList>
            <consortium name="EnsemblMetazoa"/>
        </authorList>
    </citation>
    <scope>IDENTIFICATION</scope>
</reference>
<evidence type="ECO:0000313" key="9">
    <source>
        <dbReference type="EnsemblMetazoa" id="HelroP189328"/>
    </source>
</evidence>
<dbReference type="Gene3D" id="2.10.70.10">
    <property type="entry name" value="Complement Module, domain 1"/>
    <property type="match status" value="2"/>
</dbReference>
<dbReference type="InterPro" id="IPR000436">
    <property type="entry name" value="Sushi_SCR_CCP_dom"/>
</dbReference>
<dbReference type="OrthoDB" id="9991441at2759"/>
<evidence type="ECO:0000256" key="5">
    <source>
        <dbReference type="PROSITE-ProRule" id="PRU00302"/>
    </source>
</evidence>
<dbReference type="eggNOG" id="KOG4297">
    <property type="taxonomic scope" value="Eukaryota"/>
</dbReference>
<evidence type="ECO:0000256" key="4">
    <source>
        <dbReference type="ARBA" id="ARBA00023180"/>
    </source>
</evidence>
<evidence type="ECO:0000256" key="6">
    <source>
        <dbReference type="SAM" id="Phobius"/>
    </source>
</evidence>
<reference evidence="8 10" key="2">
    <citation type="journal article" date="2013" name="Nature">
        <title>Insights into bilaterian evolution from three spiralian genomes.</title>
        <authorList>
            <person name="Simakov O."/>
            <person name="Marletaz F."/>
            <person name="Cho S.J."/>
            <person name="Edsinger-Gonzales E."/>
            <person name="Havlak P."/>
            <person name="Hellsten U."/>
            <person name="Kuo D.H."/>
            <person name="Larsson T."/>
            <person name="Lv J."/>
            <person name="Arendt D."/>
            <person name="Savage R."/>
            <person name="Osoegawa K."/>
            <person name="de Jong P."/>
            <person name="Grimwood J."/>
            <person name="Chapman J.A."/>
            <person name="Shapiro H."/>
            <person name="Aerts A."/>
            <person name="Otillar R.P."/>
            <person name="Terry A.Y."/>
            <person name="Boore J.L."/>
            <person name="Grigoriev I.V."/>
            <person name="Lindberg D.R."/>
            <person name="Seaver E.C."/>
            <person name="Weisblat D.A."/>
            <person name="Putnam N.H."/>
            <person name="Rokhsar D.S."/>
        </authorList>
    </citation>
    <scope>NUCLEOTIDE SEQUENCE</scope>
</reference>
<keyword evidence="6" id="KW-0472">Membrane</keyword>
<dbReference type="InterPro" id="IPR050350">
    <property type="entry name" value="Compl-Cell_Adhes-Reg"/>
</dbReference>
<dbReference type="AlphaFoldDB" id="T1FQY7"/>
<dbReference type="Proteomes" id="UP000015101">
    <property type="component" value="Unassembled WGS sequence"/>
</dbReference>
<feature type="domain" description="Sushi" evidence="7">
    <location>
        <begin position="1"/>
        <end position="36"/>
    </location>
</feature>
<feature type="disulfide bond" evidence="5">
    <location>
        <begin position="199"/>
        <end position="226"/>
    </location>
</feature>
<dbReference type="InParanoid" id="T1FQY7"/>
<evidence type="ECO:0000259" key="7">
    <source>
        <dbReference type="PROSITE" id="PS50923"/>
    </source>
</evidence>
<evidence type="ECO:0000313" key="8">
    <source>
        <dbReference type="EMBL" id="ESN96658.1"/>
    </source>
</evidence>
<dbReference type="SMART" id="SM00032">
    <property type="entry name" value="CCP"/>
    <property type="match status" value="3"/>
</dbReference>
<dbReference type="Pfam" id="PF00084">
    <property type="entry name" value="Sushi"/>
    <property type="match status" value="2"/>
</dbReference>
<comment type="caution">
    <text evidence="5">Lacks conserved residue(s) required for the propagation of feature annotation.</text>
</comment>
<keyword evidence="2" id="KW-0677">Repeat</keyword>
<dbReference type="PROSITE" id="PS50923">
    <property type="entry name" value="SUSHI"/>
    <property type="match status" value="3"/>
</dbReference>
<keyword evidence="1 5" id="KW-0768">Sushi</keyword>
<keyword evidence="10" id="KW-1185">Reference proteome</keyword>
<keyword evidence="6" id="KW-1133">Transmembrane helix</keyword>
<keyword evidence="6" id="KW-0812">Transmembrane</keyword>
<dbReference type="EnsemblMetazoa" id="HelroT189328">
    <property type="protein sequence ID" value="HelroP189328"/>
    <property type="gene ID" value="HelroG189328"/>
</dbReference>
<dbReference type="EMBL" id="AMQM01001443">
    <property type="status" value="NOT_ANNOTATED_CDS"/>
    <property type="molecule type" value="Genomic_DNA"/>
</dbReference>